<dbReference type="Proteomes" id="UP000064920">
    <property type="component" value="Chromosome"/>
</dbReference>
<protein>
    <submittedName>
        <fullName evidence="2">Uncharacterized protein</fullName>
    </submittedName>
</protein>
<dbReference type="PATRIC" id="fig|1397108.4.peg.368"/>
<gene>
    <name evidence="2" type="ORF">IMCC12053_354</name>
</gene>
<dbReference type="KEGG" id="cmar:IMCC12053_354"/>
<dbReference type="RefSeq" id="WP_062215113.1">
    <property type="nucleotide sequence ID" value="NZ_CP012023.1"/>
</dbReference>
<organism evidence="2 3">
    <name type="scientific">Celeribacter marinus</name>
    <dbReference type="NCBI Taxonomy" id="1397108"/>
    <lineage>
        <taxon>Bacteria</taxon>
        <taxon>Pseudomonadati</taxon>
        <taxon>Pseudomonadota</taxon>
        <taxon>Alphaproteobacteria</taxon>
        <taxon>Rhodobacterales</taxon>
        <taxon>Roseobacteraceae</taxon>
        <taxon>Celeribacter</taxon>
    </lineage>
</organism>
<dbReference type="InterPro" id="IPR036760">
    <property type="entry name" value="SspB-like_sf"/>
</dbReference>
<reference evidence="2 3" key="1">
    <citation type="submission" date="2015-05" db="EMBL/GenBank/DDBJ databases">
        <authorList>
            <person name="Wang D.B."/>
            <person name="Wang M."/>
        </authorList>
    </citation>
    <scope>NUCLEOTIDE SEQUENCE [LARGE SCALE GENOMIC DNA]</scope>
    <source>
        <strain evidence="2 3">IMCC 12053</strain>
    </source>
</reference>
<dbReference type="EMBL" id="CP012023">
    <property type="protein sequence ID" value="ALI54303.1"/>
    <property type="molecule type" value="Genomic_DNA"/>
</dbReference>
<dbReference type="Gene3D" id="2.30.30.220">
    <property type="entry name" value="SspB-like"/>
    <property type="match status" value="1"/>
</dbReference>
<sequence length="171" mass="19277">MAKSIDYGNLMHDAMRGLIRKVLDGIKPNGLPGDHHFFITFDTMHPDVELADWLSDRYPEEMTVVIQHWFDNLDVTDDGFSITLNFGDNPEPLYIPYDSIRTFVDPSVEFGLRFETQEVDADEMDDDDEALHPTAPQADVSTLKTTSADATDKGPKPSKAAEIVSLDKFRK</sequence>
<evidence type="ECO:0000313" key="2">
    <source>
        <dbReference type="EMBL" id="ALI54303.1"/>
    </source>
</evidence>
<name>A0A0N9ZDI2_9RHOB</name>
<dbReference type="STRING" id="1397108.IMCC12053_354"/>
<accession>A0A0N9ZDI2</accession>
<dbReference type="SUPFAM" id="SSF101738">
    <property type="entry name" value="SspB-like"/>
    <property type="match status" value="1"/>
</dbReference>
<evidence type="ECO:0000313" key="3">
    <source>
        <dbReference type="Proteomes" id="UP000064920"/>
    </source>
</evidence>
<dbReference type="InterPro" id="IPR007481">
    <property type="entry name" value="SspB"/>
</dbReference>
<dbReference type="Pfam" id="PF04386">
    <property type="entry name" value="SspB"/>
    <property type="match status" value="1"/>
</dbReference>
<keyword evidence="3" id="KW-1185">Reference proteome</keyword>
<feature type="region of interest" description="Disordered" evidence="1">
    <location>
        <begin position="123"/>
        <end position="159"/>
    </location>
</feature>
<dbReference type="AlphaFoldDB" id="A0A0N9ZDI2"/>
<dbReference type="OrthoDB" id="9800412at2"/>
<feature type="compositionally biased region" description="Polar residues" evidence="1">
    <location>
        <begin position="139"/>
        <end position="149"/>
    </location>
</feature>
<evidence type="ECO:0000256" key="1">
    <source>
        <dbReference type="SAM" id="MobiDB-lite"/>
    </source>
</evidence>
<proteinExistence type="predicted"/>